<feature type="region of interest" description="Disordered" evidence="1">
    <location>
        <begin position="115"/>
        <end position="208"/>
    </location>
</feature>
<name>A0A0H2S0L4_9AGAM</name>
<feature type="region of interest" description="Disordered" evidence="1">
    <location>
        <begin position="221"/>
        <end position="254"/>
    </location>
</feature>
<proteinExistence type="predicted"/>
<protein>
    <recommendedName>
        <fullName evidence="2">BOD1/SHG1 domain-containing protein</fullName>
    </recommendedName>
</protein>
<gene>
    <name evidence="3" type="ORF">SCHPADRAFT_164891</name>
</gene>
<evidence type="ECO:0000313" key="4">
    <source>
        <dbReference type="Proteomes" id="UP000053477"/>
    </source>
</evidence>
<reference evidence="3 4" key="1">
    <citation type="submission" date="2015-04" db="EMBL/GenBank/DDBJ databases">
        <title>Complete genome sequence of Schizopora paradoxa KUC8140, a cosmopolitan wood degrader in East Asia.</title>
        <authorList>
            <consortium name="DOE Joint Genome Institute"/>
            <person name="Min B."/>
            <person name="Park H."/>
            <person name="Jang Y."/>
            <person name="Kim J.-J."/>
            <person name="Kim K.H."/>
            <person name="Pangilinan J."/>
            <person name="Lipzen A."/>
            <person name="Riley R."/>
            <person name="Grigoriev I.V."/>
            <person name="Spatafora J.W."/>
            <person name="Choi I.-G."/>
        </authorList>
    </citation>
    <scope>NUCLEOTIDE SEQUENCE [LARGE SCALE GENOMIC DNA]</scope>
    <source>
        <strain evidence="3 4">KUC8140</strain>
    </source>
</reference>
<evidence type="ECO:0000313" key="3">
    <source>
        <dbReference type="EMBL" id="KLO17519.1"/>
    </source>
</evidence>
<evidence type="ECO:0000256" key="1">
    <source>
        <dbReference type="SAM" id="MobiDB-lite"/>
    </source>
</evidence>
<feature type="compositionally biased region" description="Basic and acidic residues" evidence="1">
    <location>
        <begin position="134"/>
        <end position="157"/>
    </location>
</feature>
<dbReference type="OrthoDB" id="5579731at2759"/>
<dbReference type="Proteomes" id="UP000053477">
    <property type="component" value="Unassembled WGS sequence"/>
</dbReference>
<dbReference type="Pfam" id="PF05205">
    <property type="entry name" value="COMPASS-Shg1"/>
    <property type="match status" value="1"/>
</dbReference>
<feature type="compositionally biased region" description="Basic and acidic residues" evidence="1">
    <location>
        <begin position="243"/>
        <end position="254"/>
    </location>
</feature>
<accession>A0A0H2S0L4</accession>
<dbReference type="STRING" id="27342.A0A0H2S0L4"/>
<feature type="compositionally biased region" description="Low complexity" evidence="1">
    <location>
        <begin position="228"/>
        <end position="242"/>
    </location>
</feature>
<dbReference type="InterPro" id="IPR055264">
    <property type="entry name" value="BOD1/SHG1_dom"/>
</dbReference>
<sequence>MSIKNPAELVAEFKKSGEFDRLRRELLLKFRSGEDINAFETRVNDIVGQKLSSYSNTKFNSMGPDALYAELASEMDRYPLVQRAVANMPVFSDASFQAGVRNTLSRLLAESKHPNGHLEFEDASGIPARQTSGRAREGEASRSESEVNDPARHEPSRNPEQNPIISLNGRNIVNEEKYERGAQPNGASPGYRGHANNLSDEEKQDAMSEDEMYLTRRLSVEQASRPHPNGVITNGIPPNINPNRRETGMDLDNK</sequence>
<dbReference type="EMBL" id="KQ085904">
    <property type="protein sequence ID" value="KLO17519.1"/>
    <property type="molecule type" value="Genomic_DNA"/>
</dbReference>
<evidence type="ECO:0000259" key="2">
    <source>
        <dbReference type="Pfam" id="PF05205"/>
    </source>
</evidence>
<organism evidence="3 4">
    <name type="scientific">Schizopora paradoxa</name>
    <dbReference type="NCBI Taxonomy" id="27342"/>
    <lineage>
        <taxon>Eukaryota</taxon>
        <taxon>Fungi</taxon>
        <taxon>Dikarya</taxon>
        <taxon>Basidiomycota</taxon>
        <taxon>Agaricomycotina</taxon>
        <taxon>Agaricomycetes</taxon>
        <taxon>Hymenochaetales</taxon>
        <taxon>Schizoporaceae</taxon>
        <taxon>Schizopora</taxon>
    </lineage>
</organism>
<feature type="domain" description="BOD1/SHG1" evidence="2">
    <location>
        <begin position="8"/>
        <end position="97"/>
    </location>
</feature>
<dbReference type="AlphaFoldDB" id="A0A0H2S0L4"/>
<dbReference type="InParanoid" id="A0A0H2S0L4"/>
<keyword evidence="4" id="KW-1185">Reference proteome</keyword>
<feature type="compositionally biased region" description="Polar residues" evidence="1">
    <location>
        <begin position="158"/>
        <end position="171"/>
    </location>
</feature>